<name>A0A0R2BIX3_9LACO</name>
<accession>A0A0R2BIX3</accession>
<dbReference type="EMBL" id="AYYK01000004">
    <property type="protein sequence ID" value="KRM79486.1"/>
    <property type="molecule type" value="Genomic_DNA"/>
</dbReference>
<dbReference type="InterPro" id="IPR006523">
    <property type="entry name" value="RinA"/>
</dbReference>
<dbReference type="STRING" id="1423738.FC84_GL001666"/>
<gene>
    <name evidence="1" type="ORF">FC84_GL001666</name>
</gene>
<dbReference type="NCBIfam" id="TIGR01636">
    <property type="entry name" value="phage_rinA"/>
    <property type="match status" value="1"/>
</dbReference>
<evidence type="ECO:0000313" key="1">
    <source>
        <dbReference type="EMBL" id="KRM79486.1"/>
    </source>
</evidence>
<dbReference type="Proteomes" id="UP000051813">
    <property type="component" value="Unassembled WGS sequence"/>
</dbReference>
<dbReference type="OrthoDB" id="2735906at2"/>
<dbReference type="PATRIC" id="fig|1423738.3.peg.1691"/>
<dbReference type="AlphaFoldDB" id="A0A0R2BIX3"/>
<sequence>MERGIYKHIEQILRDYPYIDQYVHDRKQELLYPHDEFPDVNIGGGRSNVPGTPVEDLIITITDDRRITALEKNKRVVQECLDCTDFDTNYIINELYFKKHPTLTLSGVAESSHMSMATIKRKRTEFFESVKDKFGW</sequence>
<organism evidence="1 2">
    <name type="scientific">Lapidilactobacillus dextrinicus DSM 20335</name>
    <dbReference type="NCBI Taxonomy" id="1423738"/>
    <lineage>
        <taxon>Bacteria</taxon>
        <taxon>Bacillati</taxon>
        <taxon>Bacillota</taxon>
        <taxon>Bacilli</taxon>
        <taxon>Lactobacillales</taxon>
        <taxon>Lactobacillaceae</taxon>
        <taxon>Lapidilactobacillus</taxon>
    </lineage>
</organism>
<reference evidence="1 2" key="1">
    <citation type="journal article" date="2015" name="Genome Announc.">
        <title>Expanding the biotechnology potential of lactobacilli through comparative genomics of 213 strains and associated genera.</title>
        <authorList>
            <person name="Sun Z."/>
            <person name="Harris H.M."/>
            <person name="McCann A."/>
            <person name="Guo C."/>
            <person name="Argimon S."/>
            <person name="Zhang W."/>
            <person name="Yang X."/>
            <person name="Jeffery I.B."/>
            <person name="Cooney J.C."/>
            <person name="Kagawa T.F."/>
            <person name="Liu W."/>
            <person name="Song Y."/>
            <person name="Salvetti E."/>
            <person name="Wrobel A."/>
            <person name="Rasinkangas P."/>
            <person name="Parkhill J."/>
            <person name="Rea M.C."/>
            <person name="O'Sullivan O."/>
            <person name="Ritari J."/>
            <person name="Douillard F.P."/>
            <person name="Paul Ross R."/>
            <person name="Yang R."/>
            <person name="Briner A.E."/>
            <person name="Felis G.E."/>
            <person name="de Vos W.M."/>
            <person name="Barrangou R."/>
            <person name="Klaenhammer T.R."/>
            <person name="Caufield P.W."/>
            <person name="Cui Y."/>
            <person name="Zhang H."/>
            <person name="O'Toole P.W."/>
        </authorList>
    </citation>
    <scope>NUCLEOTIDE SEQUENCE [LARGE SCALE GENOMIC DNA]</scope>
    <source>
        <strain evidence="1 2">DSM 20335</strain>
    </source>
</reference>
<evidence type="ECO:0008006" key="3">
    <source>
        <dbReference type="Google" id="ProtNLM"/>
    </source>
</evidence>
<dbReference type="RefSeq" id="WP_057755819.1">
    <property type="nucleotide sequence ID" value="NZ_AYYK01000004.1"/>
</dbReference>
<protein>
    <recommendedName>
        <fullName evidence="3">Transcriptional regulator</fullName>
    </recommendedName>
</protein>
<evidence type="ECO:0000313" key="2">
    <source>
        <dbReference type="Proteomes" id="UP000051813"/>
    </source>
</evidence>
<proteinExistence type="predicted"/>
<comment type="caution">
    <text evidence="1">The sequence shown here is derived from an EMBL/GenBank/DDBJ whole genome shotgun (WGS) entry which is preliminary data.</text>
</comment>
<keyword evidence="2" id="KW-1185">Reference proteome</keyword>